<proteinExistence type="predicted"/>
<gene>
    <name evidence="2" type="ORF">ENW50_11950</name>
</gene>
<reference evidence="2" key="1">
    <citation type="journal article" date="2020" name="mSystems">
        <title>Genome- and Community-Level Interaction Insights into Carbon Utilization and Element Cycling Functions of Hydrothermarchaeota in Hydrothermal Sediment.</title>
        <authorList>
            <person name="Zhou Z."/>
            <person name="Liu Y."/>
            <person name="Xu W."/>
            <person name="Pan J."/>
            <person name="Luo Z.H."/>
            <person name="Li M."/>
        </authorList>
    </citation>
    <scope>NUCLEOTIDE SEQUENCE [LARGE SCALE GENOMIC DNA]</scope>
    <source>
        <strain evidence="2">SpSt-855</strain>
    </source>
</reference>
<dbReference type="PANTHER" id="PTHR42860:SF2">
    <property type="entry name" value="BLL4160 PROTEIN"/>
    <property type="match status" value="1"/>
</dbReference>
<dbReference type="Pfam" id="PF01497">
    <property type="entry name" value="Peripla_BP_2"/>
    <property type="match status" value="1"/>
</dbReference>
<sequence>MRLLSLQPSISVTLDALGRLDHLAACTKYCLEVVPALAGRGLPLVQDSWSARTEELLPLRPDLVLASVPYRQESLTAILKAGVPVLLLAPHSLPDIYQDIRLIGSVSAAASEAEALIARMQTQIESVRRESAGLPRLRVYCEEWGKPLIHSQGWVKEMVEAAGGEFLGEPGSHTTAEAVAAADPDVILAAWCGAGDRVPLERIVEQRGWQPLRAAREGRVYCIRDEWLNTPAPTLLRGLAAIAQALHPEQFDSLLPPGDLQRIKFL</sequence>
<comment type="caution">
    <text evidence="2">The sequence shown here is derived from an EMBL/GenBank/DDBJ whole genome shotgun (WGS) entry which is preliminary data.</text>
</comment>
<dbReference type="PROSITE" id="PS50983">
    <property type="entry name" value="FE_B12_PBP"/>
    <property type="match status" value="1"/>
</dbReference>
<feature type="domain" description="Fe/B12 periplasmic-binding" evidence="1">
    <location>
        <begin position="2"/>
        <end position="250"/>
    </location>
</feature>
<protein>
    <submittedName>
        <fullName evidence="2">ABC transporter substrate-binding protein</fullName>
    </submittedName>
</protein>
<dbReference type="SUPFAM" id="SSF53807">
    <property type="entry name" value="Helical backbone' metal receptor"/>
    <property type="match status" value="1"/>
</dbReference>
<evidence type="ECO:0000259" key="1">
    <source>
        <dbReference type="PROSITE" id="PS50983"/>
    </source>
</evidence>
<dbReference type="InterPro" id="IPR051030">
    <property type="entry name" value="Vitamin_B12-ABC_binding"/>
</dbReference>
<dbReference type="InterPro" id="IPR002491">
    <property type="entry name" value="ABC_transptr_periplasmic_BD"/>
</dbReference>
<dbReference type="AlphaFoldDB" id="A0A7V4XUF3"/>
<dbReference type="PANTHER" id="PTHR42860">
    <property type="entry name" value="VITAMIN B12-BINDING PROTEIN"/>
    <property type="match status" value="1"/>
</dbReference>
<accession>A0A7V4XUF3</accession>
<organism evidence="2">
    <name type="scientific">Acidobacterium capsulatum</name>
    <dbReference type="NCBI Taxonomy" id="33075"/>
    <lineage>
        <taxon>Bacteria</taxon>
        <taxon>Pseudomonadati</taxon>
        <taxon>Acidobacteriota</taxon>
        <taxon>Terriglobia</taxon>
        <taxon>Terriglobales</taxon>
        <taxon>Acidobacteriaceae</taxon>
        <taxon>Acidobacterium</taxon>
    </lineage>
</organism>
<name>A0A7V4XUF3_9BACT</name>
<dbReference type="EMBL" id="DTKL01000073">
    <property type="protein sequence ID" value="HGY95378.1"/>
    <property type="molecule type" value="Genomic_DNA"/>
</dbReference>
<dbReference type="Gene3D" id="3.40.50.1980">
    <property type="entry name" value="Nitrogenase molybdenum iron protein domain"/>
    <property type="match status" value="2"/>
</dbReference>
<evidence type="ECO:0000313" key="2">
    <source>
        <dbReference type="EMBL" id="HGY95378.1"/>
    </source>
</evidence>